<feature type="region of interest" description="Disordered" evidence="6">
    <location>
        <begin position="1"/>
        <end position="46"/>
    </location>
</feature>
<dbReference type="Pfam" id="PF04542">
    <property type="entry name" value="Sigma70_r2"/>
    <property type="match status" value="1"/>
</dbReference>
<dbReference type="InterPro" id="IPR007630">
    <property type="entry name" value="RNA_pol_sigma70_r4"/>
</dbReference>
<dbReference type="SUPFAM" id="SSF88946">
    <property type="entry name" value="Sigma2 domain of RNA polymerase sigma factors"/>
    <property type="match status" value="1"/>
</dbReference>
<dbReference type="InterPro" id="IPR014284">
    <property type="entry name" value="RNA_pol_sigma-70_dom"/>
</dbReference>
<dbReference type="Pfam" id="PF04545">
    <property type="entry name" value="Sigma70_r4"/>
    <property type="match status" value="1"/>
</dbReference>
<keyword evidence="4" id="KW-0238">DNA-binding</keyword>
<proteinExistence type="inferred from homology"/>
<evidence type="ECO:0000313" key="9">
    <source>
        <dbReference type="EMBL" id="WUO45544.1"/>
    </source>
</evidence>
<evidence type="ECO:0000256" key="3">
    <source>
        <dbReference type="ARBA" id="ARBA00023082"/>
    </source>
</evidence>
<sequence length="230" mass="25111">MNDAEAGPRHDQSPDQSPERVRVRAREQARGREPGQRRVPPRESGDHRIAAGFATGDEACVDAVFRRWGPLVHSLAWRALGDEREAEDVTQQVFLAAWRGRRGYRPGTAPGGLAAWLSGITRHKVADALEARTRRVRAADAVAAHHPDALAHPGSGTGPEQALDRLLLLAELARLPSAQRRVLCLAFYGDLTQAQIADRTGLPLGTVKSHMRRALGVLRLALEPSPPARR</sequence>
<dbReference type="InterPro" id="IPR039425">
    <property type="entry name" value="RNA_pol_sigma-70-like"/>
</dbReference>
<dbReference type="Gene3D" id="1.10.10.10">
    <property type="entry name" value="Winged helix-like DNA-binding domain superfamily/Winged helix DNA-binding domain"/>
    <property type="match status" value="1"/>
</dbReference>
<evidence type="ECO:0000256" key="4">
    <source>
        <dbReference type="ARBA" id="ARBA00023125"/>
    </source>
</evidence>
<keyword evidence="5" id="KW-0804">Transcription</keyword>
<evidence type="ECO:0000256" key="2">
    <source>
        <dbReference type="ARBA" id="ARBA00023015"/>
    </source>
</evidence>
<keyword evidence="10" id="KW-1185">Reference proteome</keyword>
<dbReference type="Gene3D" id="1.10.1740.10">
    <property type="match status" value="1"/>
</dbReference>
<dbReference type="InterPro" id="IPR007627">
    <property type="entry name" value="RNA_pol_sigma70_r2"/>
</dbReference>
<feature type="domain" description="RNA polymerase sigma-70 region 2" evidence="7">
    <location>
        <begin position="65"/>
        <end position="134"/>
    </location>
</feature>
<dbReference type="EMBL" id="CP108057">
    <property type="protein sequence ID" value="WUO45544.1"/>
    <property type="molecule type" value="Genomic_DNA"/>
</dbReference>
<accession>A0ABZ1RG88</accession>
<evidence type="ECO:0000256" key="5">
    <source>
        <dbReference type="ARBA" id="ARBA00023163"/>
    </source>
</evidence>
<keyword evidence="2" id="KW-0805">Transcription regulation</keyword>
<keyword evidence="3" id="KW-0731">Sigma factor</keyword>
<dbReference type="SUPFAM" id="SSF88659">
    <property type="entry name" value="Sigma3 and sigma4 domains of RNA polymerase sigma factors"/>
    <property type="match status" value="1"/>
</dbReference>
<dbReference type="PANTHER" id="PTHR43133">
    <property type="entry name" value="RNA POLYMERASE ECF-TYPE SIGMA FACTO"/>
    <property type="match status" value="1"/>
</dbReference>
<dbReference type="NCBIfam" id="TIGR02937">
    <property type="entry name" value="sigma70-ECF"/>
    <property type="match status" value="1"/>
</dbReference>
<dbReference type="Proteomes" id="UP001432075">
    <property type="component" value="Chromosome"/>
</dbReference>
<dbReference type="InterPro" id="IPR036388">
    <property type="entry name" value="WH-like_DNA-bd_sf"/>
</dbReference>
<evidence type="ECO:0000259" key="7">
    <source>
        <dbReference type="Pfam" id="PF04542"/>
    </source>
</evidence>
<name>A0ABZ1RG88_9ACTN</name>
<dbReference type="PANTHER" id="PTHR43133:SF62">
    <property type="entry name" value="RNA POLYMERASE SIGMA FACTOR SIGZ"/>
    <property type="match status" value="1"/>
</dbReference>
<dbReference type="InterPro" id="IPR013324">
    <property type="entry name" value="RNA_pol_sigma_r3/r4-like"/>
</dbReference>
<gene>
    <name evidence="9" type="ORF">OHU17_06685</name>
</gene>
<organism evidence="9 10">
    <name type="scientific">Streptomyces goshikiensis</name>
    <dbReference type="NCBI Taxonomy" id="1942"/>
    <lineage>
        <taxon>Bacteria</taxon>
        <taxon>Bacillati</taxon>
        <taxon>Actinomycetota</taxon>
        <taxon>Actinomycetes</taxon>
        <taxon>Kitasatosporales</taxon>
        <taxon>Streptomycetaceae</taxon>
        <taxon>Streptomyces</taxon>
    </lineage>
</organism>
<feature type="domain" description="RNA polymerase sigma-70 region 4" evidence="8">
    <location>
        <begin position="172"/>
        <end position="219"/>
    </location>
</feature>
<evidence type="ECO:0000259" key="8">
    <source>
        <dbReference type="Pfam" id="PF04545"/>
    </source>
</evidence>
<comment type="similarity">
    <text evidence="1">Belongs to the sigma-70 factor family. ECF subfamily.</text>
</comment>
<dbReference type="RefSeq" id="WP_328775512.1">
    <property type="nucleotide sequence ID" value="NZ_CP108057.1"/>
</dbReference>
<evidence type="ECO:0000313" key="10">
    <source>
        <dbReference type="Proteomes" id="UP001432075"/>
    </source>
</evidence>
<reference evidence="9" key="1">
    <citation type="submission" date="2022-10" db="EMBL/GenBank/DDBJ databases">
        <title>The complete genomes of actinobacterial strains from the NBC collection.</title>
        <authorList>
            <person name="Joergensen T.S."/>
            <person name="Alvarez Arevalo M."/>
            <person name="Sterndorff E.B."/>
            <person name="Faurdal D."/>
            <person name="Vuksanovic O."/>
            <person name="Mourched A.-S."/>
            <person name="Charusanti P."/>
            <person name="Shaw S."/>
            <person name="Blin K."/>
            <person name="Weber T."/>
        </authorList>
    </citation>
    <scope>NUCLEOTIDE SEQUENCE</scope>
    <source>
        <strain evidence="9">NBC_00283</strain>
    </source>
</reference>
<evidence type="ECO:0000256" key="6">
    <source>
        <dbReference type="SAM" id="MobiDB-lite"/>
    </source>
</evidence>
<dbReference type="CDD" id="cd06171">
    <property type="entry name" value="Sigma70_r4"/>
    <property type="match status" value="1"/>
</dbReference>
<protein>
    <submittedName>
        <fullName evidence="9">RNA polymerase sigma factor</fullName>
    </submittedName>
</protein>
<evidence type="ECO:0000256" key="1">
    <source>
        <dbReference type="ARBA" id="ARBA00010641"/>
    </source>
</evidence>
<dbReference type="InterPro" id="IPR013325">
    <property type="entry name" value="RNA_pol_sigma_r2"/>
</dbReference>